<keyword evidence="1" id="KW-0812">Transmembrane</keyword>
<gene>
    <name evidence="3" type="ORF">CKO25_13585</name>
</gene>
<dbReference type="InterPro" id="IPR014729">
    <property type="entry name" value="Rossmann-like_a/b/a_fold"/>
</dbReference>
<feature type="transmembrane region" description="Helical" evidence="1">
    <location>
        <begin position="12"/>
        <end position="31"/>
    </location>
</feature>
<feature type="transmembrane region" description="Helical" evidence="1">
    <location>
        <begin position="38"/>
        <end position="57"/>
    </location>
</feature>
<dbReference type="GO" id="GO:0000270">
    <property type="term" value="P:peptidoglycan metabolic process"/>
    <property type="evidence" value="ECO:0007669"/>
    <property type="project" value="TreeGrafter"/>
</dbReference>
<feature type="domain" description="DUF218" evidence="2">
    <location>
        <begin position="80"/>
        <end position="246"/>
    </location>
</feature>
<evidence type="ECO:0000259" key="2">
    <source>
        <dbReference type="Pfam" id="PF02698"/>
    </source>
</evidence>
<evidence type="ECO:0000256" key="1">
    <source>
        <dbReference type="SAM" id="Phobius"/>
    </source>
</evidence>
<dbReference type="Gene3D" id="3.40.50.620">
    <property type="entry name" value="HUPs"/>
    <property type="match status" value="1"/>
</dbReference>
<dbReference type="InterPro" id="IPR051599">
    <property type="entry name" value="Cell_Envelope_Assoc"/>
</dbReference>
<organism evidence="3 4">
    <name type="scientific">Thiocapsa imhoffii</name>
    <dbReference type="NCBI Taxonomy" id="382777"/>
    <lineage>
        <taxon>Bacteria</taxon>
        <taxon>Pseudomonadati</taxon>
        <taxon>Pseudomonadota</taxon>
        <taxon>Gammaproteobacteria</taxon>
        <taxon>Chromatiales</taxon>
        <taxon>Chromatiaceae</taxon>
        <taxon>Thiocapsa</taxon>
    </lineage>
</organism>
<protein>
    <recommendedName>
        <fullName evidence="2">DUF218 domain-containing protein</fullName>
    </recommendedName>
</protein>
<dbReference type="GO" id="GO:0043164">
    <property type="term" value="P:Gram-negative-bacterium-type cell wall biogenesis"/>
    <property type="evidence" value="ECO:0007669"/>
    <property type="project" value="TreeGrafter"/>
</dbReference>
<evidence type="ECO:0000313" key="3">
    <source>
        <dbReference type="EMBL" id="MBK1645660.1"/>
    </source>
</evidence>
<sequence>MLIIDKILSQLIYPLGFSLAALILAAVLLMMERRRLGLVIMLLGILWLGFWSIPLVSDAVRHTLERQYEQQAASAMPTADAIVVLGGGLGAVPLEWPYPDLAAAADRVWHAARLYHAGKAPLLIVSGGAMPWQGARRSEADAMLQFLTDLGVPAQAIRLEQESRNTRENALFTAALMETEHLERVLLVTSALHMPRAVAAFRAVNLEVIPAPTDFEVVPEPPHPLRLMPDAAALSDSTRALKEYLGLWVYRARGWAVR</sequence>
<dbReference type="EMBL" id="NRSD01000014">
    <property type="protein sequence ID" value="MBK1645660.1"/>
    <property type="molecule type" value="Genomic_DNA"/>
</dbReference>
<keyword evidence="1" id="KW-1133">Transmembrane helix</keyword>
<dbReference type="InterPro" id="IPR003848">
    <property type="entry name" value="DUF218"/>
</dbReference>
<name>A0A9X0WJI6_9GAMM</name>
<dbReference type="Proteomes" id="UP001138802">
    <property type="component" value="Unassembled WGS sequence"/>
</dbReference>
<keyword evidence="4" id="KW-1185">Reference proteome</keyword>
<evidence type="ECO:0000313" key="4">
    <source>
        <dbReference type="Proteomes" id="UP001138802"/>
    </source>
</evidence>
<dbReference type="AlphaFoldDB" id="A0A9X0WJI6"/>
<dbReference type="PANTHER" id="PTHR30336">
    <property type="entry name" value="INNER MEMBRANE PROTEIN, PROBABLE PERMEASE"/>
    <property type="match status" value="1"/>
</dbReference>
<reference evidence="3 4" key="1">
    <citation type="journal article" date="2020" name="Microorganisms">
        <title>Osmotic Adaptation and Compatible Solute Biosynthesis of Phototrophic Bacteria as Revealed from Genome Analyses.</title>
        <authorList>
            <person name="Imhoff J.F."/>
            <person name="Rahn T."/>
            <person name="Kunzel S."/>
            <person name="Keller A."/>
            <person name="Neulinger S.C."/>
        </authorList>
    </citation>
    <scope>NUCLEOTIDE SEQUENCE [LARGE SCALE GENOMIC DNA]</scope>
    <source>
        <strain evidence="3 4">DSM 21303</strain>
    </source>
</reference>
<comment type="caution">
    <text evidence="3">The sequence shown here is derived from an EMBL/GenBank/DDBJ whole genome shotgun (WGS) entry which is preliminary data.</text>
</comment>
<proteinExistence type="predicted"/>
<dbReference type="GO" id="GO:0005886">
    <property type="term" value="C:plasma membrane"/>
    <property type="evidence" value="ECO:0007669"/>
    <property type="project" value="TreeGrafter"/>
</dbReference>
<dbReference type="RefSeq" id="WP_200388468.1">
    <property type="nucleotide sequence ID" value="NZ_NRSD01000014.1"/>
</dbReference>
<dbReference type="Pfam" id="PF02698">
    <property type="entry name" value="DUF218"/>
    <property type="match status" value="1"/>
</dbReference>
<dbReference type="CDD" id="cd06259">
    <property type="entry name" value="YdcF-like"/>
    <property type="match status" value="1"/>
</dbReference>
<dbReference type="PANTHER" id="PTHR30336:SF4">
    <property type="entry name" value="ENVELOPE BIOGENESIS FACTOR ELYC"/>
    <property type="match status" value="1"/>
</dbReference>
<accession>A0A9X0WJI6</accession>
<keyword evidence="1" id="KW-0472">Membrane</keyword>